<protein>
    <submittedName>
        <fullName evidence="5">G4107 protein</fullName>
    </submittedName>
</protein>
<evidence type="ECO:0000256" key="1">
    <source>
        <dbReference type="ARBA" id="ARBA00004305"/>
    </source>
</evidence>
<proteinExistence type="predicted"/>
<keyword evidence="2" id="KW-0496">Mitochondrion</keyword>
<dbReference type="Pfam" id="PF05347">
    <property type="entry name" value="Complex1_LYR"/>
    <property type="match status" value="1"/>
</dbReference>
<comment type="caution">
    <text evidence="5">The sequence shown here is derived from an EMBL/GenBank/DDBJ whole genome shotgun (WGS) entry which is preliminary data.</text>
</comment>
<gene>
    <name evidence="5" type="primary">g4107</name>
    <name evidence="5" type="ORF">VP750_LOCUS3506</name>
</gene>
<reference evidence="5 6" key="1">
    <citation type="submission" date="2024-06" db="EMBL/GenBank/DDBJ databases">
        <authorList>
            <person name="Kraege A."/>
            <person name="Thomma B."/>
        </authorList>
    </citation>
    <scope>NUCLEOTIDE SEQUENCE [LARGE SCALE GENOMIC DNA]</scope>
</reference>
<dbReference type="EMBL" id="CAXHTA020000005">
    <property type="protein sequence ID" value="CAL5221847.1"/>
    <property type="molecule type" value="Genomic_DNA"/>
</dbReference>
<dbReference type="InterPro" id="IPR008011">
    <property type="entry name" value="Complex1_LYR_dom"/>
</dbReference>
<dbReference type="Proteomes" id="UP001497392">
    <property type="component" value="Unassembled WGS sequence"/>
</dbReference>
<dbReference type="InterPro" id="IPR050435">
    <property type="entry name" value="MZM1/LYRM7"/>
</dbReference>
<dbReference type="InterPro" id="IPR045298">
    <property type="entry name" value="Complex1_LYR_LYRM7"/>
</dbReference>
<sequence length="103" mass="11750">MTRQSLSVYREFLRSIKQAFKNDEFMQQTARNEVRTKFQGSSGVTDPAEIDKLCAEGRDAARFLTQYVVQAELNERGNYAMSVEPHHTDAVAEEAALRPDRPK</sequence>
<name>A0ABP1FWI7_9CHLO</name>
<organism evidence="5 6">
    <name type="scientific">Coccomyxa viridis</name>
    <dbReference type="NCBI Taxonomy" id="1274662"/>
    <lineage>
        <taxon>Eukaryota</taxon>
        <taxon>Viridiplantae</taxon>
        <taxon>Chlorophyta</taxon>
        <taxon>core chlorophytes</taxon>
        <taxon>Trebouxiophyceae</taxon>
        <taxon>Trebouxiophyceae incertae sedis</taxon>
        <taxon>Coccomyxaceae</taxon>
        <taxon>Coccomyxa</taxon>
    </lineage>
</organism>
<feature type="domain" description="Complex 1 LYR protein" evidence="4">
    <location>
        <begin position="3"/>
        <end position="60"/>
    </location>
</feature>
<evidence type="ECO:0000259" key="4">
    <source>
        <dbReference type="Pfam" id="PF05347"/>
    </source>
</evidence>
<comment type="subcellular location">
    <subcellularLocation>
        <location evidence="1">Mitochondrion matrix</location>
    </subcellularLocation>
</comment>
<accession>A0ABP1FWI7</accession>
<dbReference type="CDD" id="cd20267">
    <property type="entry name" value="Complex1_LYR_LYRM7"/>
    <property type="match status" value="1"/>
</dbReference>
<evidence type="ECO:0000256" key="3">
    <source>
        <dbReference type="ARBA" id="ARBA00023186"/>
    </source>
</evidence>
<evidence type="ECO:0000313" key="5">
    <source>
        <dbReference type="EMBL" id="CAL5221847.1"/>
    </source>
</evidence>
<keyword evidence="3" id="KW-0143">Chaperone</keyword>
<evidence type="ECO:0000313" key="6">
    <source>
        <dbReference type="Proteomes" id="UP001497392"/>
    </source>
</evidence>
<evidence type="ECO:0000256" key="2">
    <source>
        <dbReference type="ARBA" id="ARBA00023128"/>
    </source>
</evidence>
<keyword evidence="6" id="KW-1185">Reference proteome</keyword>
<dbReference type="PANTHER" id="PTHR46749">
    <property type="entry name" value="COMPLEX III ASSEMBLY FACTOR LYRM7"/>
    <property type="match status" value="1"/>
</dbReference>
<dbReference type="PANTHER" id="PTHR46749:SF1">
    <property type="entry name" value="COMPLEX III ASSEMBLY FACTOR LYRM7"/>
    <property type="match status" value="1"/>
</dbReference>